<comment type="caution">
    <text evidence="1">The sequence shown here is derived from an EMBL/GenBank/DDBJ whole genome shotgun (WGS) entry which is preliminary data.</text>
</comment>
<proteinExistence type="predicted"/>
<name>A0ACC6M0U6_9BACI</name>
<dbReference type="EMBL" id="JAWZSR010000001">
    <property type="protein sequence ID" value="MDX8044571.1"/>
    <property type="molecule type" value="Genomic_DNA"/>
</dbReference>
<evidence type="ECO:0000313" key="1">
    <source>
        <dbReference type="EMBL" id="MDX8044571.1"/>
    </source>
</evidence>
<dbReference type="Proteomes" id="UP001277972">
    <property type="component" value="Unassembled WGS sequence"/>
</dbReference>
<organism evidence="1 2">
    <name type="scientific">Gracilibacillus pellucidus</name>
    <dbReference type="NCBI Taxonomy" id="3095368"/>
    <lineage>
        <taxon>Bacteria</taxon>
        <taxon>Bacillati</taxon>
        <taxon>Bacillota</taxon>
        <taxon>Bacilli</taxon>
        <taxon>Bacillales</taxon>
        <taxon>Bacillaceae</taxon>
        <taxon>Gracilibacillus</taxon>
    </lineage>
</organism>
<accession>A0ACC6M0U6</accession>
<sequence>MARIGVEESLTAVQQLLKENGHDVVTLNQEQDANGCDCCVITGLDQNMMGMENTAIQGAVINADGMNAADVYQQVEQRLGQQ</sequence>
<reference evidence="1" key="1">
    <citation type="submission" date="2023-11" db="EMBL/GenBank/DDBJ databases">
        <title>Gracilibacillus pellucida a moderately halophilic bacterium isolated from saline soil in Xinjiang province.</title>
        <authorList>
            <person name="Zhang Z."/>
            <person name="Tan F."/>
            <person name="Wang Y."/>
            <person name="Xia M."/>
        </authorList>
    </citation>
    <scope>NUCLEOTIDE SEQUENCE</scope>
    <source>
        <strain evidence="1">S3-1-1</strain>
    </source>
</reference>
<protein>
    <submittedName>
        <fullName evidence="1">YkuS family protein</fullName>
    </submittedName>
</protein>
<keyword evidence="2" id="KW-1185">Reference proteome</keyword>
<gene>
    <name evidence="1" type="ORF">SH601_01100</name>
</gene>
<evidence type="ECO:0000313" key="2">
    <source>
        <dbReference type="Proteomes" id="UP001277972"/>
    </source>
</evidence>